<dbReference type="InterPro" id="IPR025737">
    <property type="entry name" value="FApF"/>
</dbReference>
<comment type="caution">
    <text evidence="2">The sequence shown here is derived from an EMBL/GenBank/DDBJ whole genome shotgun (WGS) entry which is preliminary data.</text>
</comment>
<evidence type="ECO:0008006" key="4">
    <source>
        <dbReference type="Google" id="ProtNLM"/>
    </source>
</evidence>
<dbReference type="Proteomes" id="UP000576209">
    <property type="component" value="Unassembled WGS sequence"/>
</dbReference>
<feature type="chain" id="PRO_5032991477" description="Transporter" evidence="1">
    <location>
        <begin position="24"/>
        <end position="270"/>
    </location>
</feature>
<keyword evidence="1" id="KW-0732">Signal</keyword>
<dbReference type="RefSeq" id="WP_183494959.1">
    <property type="nucleotide sequence ID" value="NZ_JACIFF010000002.1"/>
</dbReference>
<dbReference type="AlphaFoldDB" id="A0A840ECN9"/>
<name>A0A840ECN9_9BACT</name>
<evidence type="ECO:0000256" key="1">
    <source>
        <dbReference type="SAM" id="SignalP"/>
    </source>
</evidence>
<dbReference type="Pfam" id="PF13557">
    <property type="entry name" value="Phenol_MetA_deg"/>
    <property type="match status" value="1"/>
</dbReference>
<reference evidence="2 3" key="1">
    <citation type="submission" date="2020-08" db="EMBL/GenBank/DDBJ databases">
        <title>Genomic Encyclopedia of Type Strains, Phase IV (KMG-IV): sequencing the most valuable type-strain genomes for metagenomic binning, comparative biology and taxonomic classification.</title>
        <authorList>
            <person name="Goeker M."/>
        </authorList>
    </citation>
    <scope>NUCLEOTIDE SEQUENCE [LARGE SCALE GENOMIC DNA]</scope>
    <source>
        <strain evidence="2 3">DSM 105137</strain>
    </source>
</reference>
<feature type="signal peptide" evidence="1">
    <location>
        <begin position="1"/>
        <end position="23"/>
    </location>
</feature>
<proteinExistence type="predicted"/>
<accession>A0A840ECN9</accession>
<organism evidence="2 3">
    <name type="scientific">Neolewinella aquimaris</name>
    <dbReference type="NCBI Taxonomy" id="1835722"/>
    <lineage>
        <taxon>Bacteria</taxon>
        <taxon>Pseudomonadati</taxon>
        <taxon>Bacteroidota</taxon>
        <taxon>Saprospiria</taxon>
        <taxon>Saprospirales</taxon>
        <taxon>Lewinellaceae</taxon>
        <taxon>Neolewinella</taxon>
    </lineage>
</organism>
<gene>
    <name evidence="2" type="ORF">GGR28_001339</name>
</gene>
<sequence length="270" mass="29348">MKITLDRCFPILLGILLASSGLAAQGPISGFPTPKGEVAISPGYSVDKYKKYFGEGGTIEDREVTTTSYSLFVEAGLNEQTSLVATLPYLRTNDRPGSLQDASLWIKYMNLDRRERVGNQRVFTAIGLSFPVGNYETTGIAALGQRATVFQGRLVYQYQFDSGFFLHAQSGIDFQFAPESRSSWPVLLRTGYGTKYVYVEGWVEFITALESGTAVQTATAGTGSSWRRIGGTVYVPVVKWAGVVLGGAYVLGGEYIGRSTRVNTGVVVKL</sequence>
<evidence type="ECO:0000313" key="2">
    <source>
        <dbReference type="EMBL" id="MBB4078726.1"/>
    </source>
</evidence>
<protein>
    <recommendedName>
        <fullName evidence="4">Transporter</fullName>
    </recommendedName>
</protein>
<evidence type="ECO:0000313" key="3">
    <source>
        <dbReference type="Proteomes" id="UP000576209"/>
    </source>
</evidence>
<keyword evidence="3" id="KW-1185">Reference proteome</keyword>
<dbReference type="EMBL" id="JACIFF010000002">
    <property type="protein sequence ID" value="MBB4078726.1"/>
    <property type="molecule type" value="Genomic_DNA"/>
</dbReference>